<dbReference type="Proteomes" id="UP000701801">
    <property type="component" value="Unassembled WGS sequence"/>
</dbReference>
<name>A0A9N9Q3X5_9HELO</name>
<feature type="domain" description="F-box" evidence="2">
    <location>
        <begin position="78"/>
        <end position="125"/>
    </location>
</feature>
<sequence>MSSSISNMNMDTDMEVSKDIQMNTNYPTTRDQSSASAGGMSQKRMSEEVFGNEPLSEQVNQKKRRLMNGKTPSSKTKVFRLLDLPWDLVHEIFGHLDEYESLMLGLAQRDLYEISTGHSMALWNN</sequence>
<dbReference type="OrthoDB" id="3564351at2759"/>
<dbReference type="EMBL" id="CAJVRM010000096">
    <property type="protein sequence ID" value="CAG8974249.1"/>
    <property type="molecule type" value="Genomic_DNA"/>
</dbReference>
<dbReference type="AlphaFoldDB" id="A0A9N9Q3X5"/>
<feature type="region of interest" description="Disordered" evidence="1">
    <location>
        <begin position="24"/>
        <end position="72"/>
    </location>
</feature>
<gene>
    <name evidence="3" type="ORF">HYALB_00009738</name>
</gene>
<comment type="caution">
    <text evidence="3">The sequence shown here is derived from an EMBL/GenBank/DDBJ whole genome shotgun (WGS) entry which is preliminary data.</text>
</comment>
<evidence type="ECO:0000256" key="1">
    <source>
        <dbReference type="SAM" id="MobiDB-lite"/>
    </source>
</evidence>
<evidence type="ECO:0000259" key="2">
    <source>
        <dbReference type="PROSITE" id="PS50181"/>
    </source>
</evidence>
<feature type="compositionally biased region" description="Polar residues" evidence="1">
    <location>
        <begin position="24"/>
        <end position="36"/>
    </location>
</feature>
<dbReference type="InterPro" id="IPR001810">
    <property type="entry name" value="F-box_dom"/>
</dbReference>
<reference evidence="3" key="1">
    <citation type="submission" date="2021-07" db="EMBL/GenBank/DDBJ databases">
        <authorList>
            <person name="Durling M."/>
        </authorList>
    </citation>
    <scope>NUCLEOTIDE SEQUENCE</scope>
</reference>
<dbReference type="PROSITE" id="PS50181">
    <property type="entry name" value="FBOX"/>
    <property type="match status" value="1"/>
</dbReference>
<keyword evidence="4" id="KW-1185">Reference proteome</keyword>
<dbReference type="InterPro" id="IPR036047">
    <property type="entry name" value="F-box-like_dom_sf"/>
</dbReference>
<evidence type="ECO:0000313" key="4">
    <source>
        <dbReference type="Proteomes" id="UP000701801"/>
    </source>
</evidence>
<protein>
    <recommendedName>
        <fullName evidence="2">F-box domain-containing protein</fullName>
    </recommendedName>
</protein>
<accession>A0A9N9Q3X5</accession>
<dbReference type="SUPFAM" id="SSF81383">
    <property type="entry name" value="F-box domain"/>
    <property type="match status" value="1"/>
</dbReference>
<proteinExistence type="predicted"/>
<evidence type="ECO:0000313" key="3">
    <source>
        <dbReference type="EMBL" id="CAG8974249.1"/>
    </source>
</evidence>
<organism evidence="3 4">
    <name type="scientific">Hymenoscyphus albidus</name>
    <dbReference type="NCBI Taxonomy" id="595503"/>
    <lineage>
        <taxon>Eukaryota</taxon>
        <taxon>Fungi</taxon>
        <taxon>Dikarya</taxon>
        <taxon>Ascomycota</taxon>
        <taxon>Pezizomycotina</taxon>
        <taxon>Leotiomycetes</taxon>
        <taxon>Helotiales</taxon>
        <taxon>Helotiaceae</taxon>
        <taxon>Hymenoscyphus</taxon>
    </lineage>
</organism>